<accession>A0A533QF60</accession>
<sequence>MINYQTLNDESLVKLLFTEADQLPRKAVDEFVRRGERMIKPLKEIVSNESCWTNSIPEWWAVIHAVFILGAIDTKEAVLPLIRALRQAEAHDVDWITTVLPSIFGKLGIPAIDELKKIVKDKTNDWRVKDSVVMGLAAITINHPEIEDDIFPLIHSVLIDTEEDIDARECAGNVLLDFVRSEYKESLLAFCEEEKKAEEDEFEIVAFSEKDVKEVFSTNEKNLYHYTKDWLSFYDEDEIKKRQERWRREEEEEELEYLEEDEEFLEPFAPEKKKIGRNEPCPCGSGKKYKKCCMNKEK</sequence>
<evidence type="ECO:0000256" key="2">
    <source>
        <dbReference type="SAM" id="MobiDB-lite"/>
    </source>
</evidence>
<dbReference type="EMBL" id="SULG01000005">
    <property type="protein sequence ID" value="TLD43262.1"/>
    <property type="molecule type" value="Genomic_DNA"/>
</dbReference>
<comment type="caution">
    <text evidence="3">The sequence shown here is derived from an EMBL/GenBank/DDBJ whole genome shotgun (WGS) entry which is preliminary data.</text>
</comment>
<dbReference type="Pfam" id="PF02810">
    <property type="entry name" value="SEC-C"/>
    <property type="match status" value="1"/>
</dbReference>
<feature type="coiled-coil region" evidence="1">
    <location>
        <begin position="234"/>
        <end position="261"/>
    </location>
</feature>
<dbReference type="PANTHER" id="PTHR33747:SF1">
    <property type="entry name" value="ADENYLATE CYCLASE-ASSOCIATED CAP C-TERMINAL DOMAIN-CONTAINING PROTEIN"/>
    <property type="match status" value="1"/>
</dbReference>
<gene>
    <name evidence="3" type="ORF">JETT_0431</name>
</gene>
<keyword evidence="1" id="KW-0175">Coiled coil</keyword>
<dbReference type="InterPro" id="IPR004027">
    <property type="entry name" value="SEC_C_motif"/>
</dbReference>
<evidence type="ECO:0008006" key="5">
    <source>
        <dbReference type="Google" id="ProtNLM"/>
    </source>
</evidence>
<proteinExistence type="predicted"/>
<dbReference type="AlphaFoldDB" id="A0A533QF60"/>
<reference evidence="3 4" key="1">
    <citation type="submission" date="2019-04" db="EMBL/GenBank/DDBJ databases">
        <title>Genome of a novel bacterium Candidatus Jettenia ecosi reconstructed from metagenome of an anammox bioreactor.</title>
        <authorList>
            <person name="Mardanov A.V."/>
            <person name="Beletsky A.V."/>
            <person name="Ravin N.V."/>
            <person name="Botchkova E.A."/>
            <person name="Litti Y.V."/>
            <person name="Nozhevnikova A.N."/>
        </authorList>
    </citation>
    <scope>NUCLEOTIDE SEQUENCE [LARGE SCALE GENOMIC DNA]</scope>
    <source>
        <strain evidence="3">J2</strain>
    </source>
</reference>
<evidence type="ECO:0000256" key="1">
    <source>
        <dbReference type="SAM" id="Coils"/>
    </source>
</evidence>
<dbReference type="SUPFAM" id="SSF103642">
    <property type="entry name" value="Sec-C motif"/>
    <property type="match status" value="1"/>
</dbReference>
<dbReference type="PANTHER" id="PTHR33747">
    <property type="entry name" value="UPF0225 PROTEIN SCO1677"/>
    <property type="match status" value="1"/>
</dbReference>
<dbReference type="Proteomes" id="UP000319783">
    <property type="component" value="Unassembled WGS sequence"/>
</dbReference>
<evidence type="ECO:0000313" key="4">
    <source>
        <dbReference type="Proteomes" id="UP000319783"/>
    </source>
</evidence>
<dbReference type="SUPFAM" id="SSF48371">
    <property type="entry name" value="ARM repeat"/>
    <property type="match status" value="1"/>
</dbReference>
<name>A0A533QF60_9BACT</name>
<organism evidence="3 4">
    <name type="scientific">Candidatus Jettenia ecosi</name>
    <dbReference type="NCBI Taxonomy" id="2494326"/>
    <lineage>
        <taxon>Bacteria</taxon>
        <taxon>Pseudomonadati</taxon>
        <taxon>Planctomycetota</taxon>
        <taxon>Candidatus Brocadiia</taxon>
        <taxon>Candidatus Brocadiales</taxon>
        <taxon>Candidatus Brocadiaceae</taxon>
        <taxon>Candidatus Jettenia</taxon>
    </lineage>
</organism>
<dbReference type="InterPro" id="IPR016024">
    <property type="entry name" value="ARM-type_fold"/>
</dbReference>
<dbReference type="Gene3D" id="3.10.450.50">
    <property type="match status" value="1"/>
</dbReference>
<evidence type="ECO:0000313" key="3">
    <source>
        <dbReference type="EMBL" id="TLD43262.1"/>
    </source>
</evidence>
<protein>
    <recommendedName>
        <fullName evidence="5">SEC-C motif domain protein</fullName>
    </recommendedName>
</protein>
<feature type="region of interest" description="Disordered" evidence="2">
    <location>
        <begin position="269"/>
        <end position="288"/>
    </location>
</feature>